<sequence>MLQPFSLGPLVTPRLAENLNITLYPILKERCQRQRVTGEDWSKIFHIPELSCPLMRVSLIESCWSLHSQSLSLVHKFRYKVRFLDDDDENLFAFYKRPITSRKEGETTYMIYLGFVSWIIYSSTVRLFLTDEEDKINLKEETPSGTSRIQLRKEMNMILTPPFTKEIEEDDVSQIYFCDVHPLFNV</sequence>
<proteinExistence type="predicted"/>
<accession>A0A8J4QNG7</accession>
<comment type="caution">
    <text evidence="1">The sequence shown here is derived from an EMBL/GenBank/DDBJ whole genome shotgun (WGS) entry which is preliminary data.</text>
</comment>
<dbReference type="OrthoDB" id="310895at2759"/>
<dbReference type="AlphaFoldDB" id="A0A8J4QNG7"/>
<dbReference type="EMBL" id="JRKL02006017">
    <property type="protein sequence ID" value="KAF3949549.1"/>
    <property type="molecule type" value="Genomic_DNA"/>
</dbReference>
<dbReference type="Proteomes" id="UP000737018">
    <property type="component" value="Unassembled WGS sequence"/>
</dbReference>
<evidence type="ECO:0000313" key="1">
    <source>
        <dbReference type="EMBL" id="KAF3949549.1"/>
    </source>
</evidence>
<gene>
    <name evidence="1" type="ORF">CMV_024592</name>
</gene>
<keyword evidence="2" id="KW-1185">Reference proteome</keyword>
<name>A0A8J4QNG7_9ROSI</name>
<protein>
    <submittedName>
        <fullName evidence="1">Uncharacterized protein</fullName>
    </submittedName>
</protein>
<organism evidence="1 2">
    <name type="scientific">Castanea mollissima</name>
    <name type="common">Chinese chestnut</name>
    <dbReference type="NCBI Taxonomy" id="60419"/>
    <lineage>
        <taxon>Eukaryota</taxon>
        <taxon>Viridiplantae</taxon>
        <taxon>Streptophyta</taxon>
        <taxon>Embryophyta</taxon>
        <taxon>Tracheophyta</taxon>
        <taxon>Spermatophyta</taxon>
        <taxon>Magnoliopsida</taxon>
        <taxon>eudicotyledons</taxon>
        <taxon>Gunneridae</taxon>
        <taxon>Pentapetalae</taxon>
        <taxon>rosids</taxon>
        <taxon>fabids</taxon>
        <taxon>Fagales</taxon>
        <taxon>Fagaceae</taxon>
        <taxon>Castanea</taxon>
    </lineage>
</organism>
<evidence type="ECO:0000313" key="2">
    <source>
        <dbReference type="Proteomes" id="UP000737018"/>
    </source>
</evidence>
<reference evidence="1" key="1">
    <citation type="submission" date="2020-03" db="EMBL/GenBank/DDBJ databases">
        <title>Castanea mollissima Vanexum genome sequencing.</title>
        <authorList>
            <person name="Staton M."/>
        </authorList>
    </citation>
    <scope>NUCLEOTIDE SEQUENCE</scope>
    <source>
        <tissue evidence="1">Leaf</tissue>
    </source>
</reference>